<reference evidence="1 2" key="1">
    <citation type="journal article" date="2018" name="J. Microbiol.">
        <title>Bacillus spongiae sp. nov., isolated from sponge of Jeju Island.</title>
        <authorList>
            <person name="Lee G.E."/>
            <person name="Im W.T."/>
            <person name="Park J.S."/>
        </authorList>
    </citation>
    <scope>NUCLEOTIDE SEQUENCE [LARGE SCALE GENOMIC DNA]</scope>
    <source>
        <strain evidence="1 2">135PIL107-10</strain>
    </source>
</reference>
<dbReference type="Proteomes" id="UP001312865">
    <property type="component" value="Unassembled WGS sequence"/>
</dbReference>
<keyword evidence="2" id="KW-1185">Reference proteome</keyword>
<gene>
    <name evidence="1" type="ORF">WAK64_15435</name>
</gene>
<comment type="caution">
    <text evidence="1">The sequence shown here is derived from an EMBL/GenBank/DDBJ whole genome shotgun (WGS) entry which is preliminary data.</text>
</comment>
<evidence type="ECO:0000313" key="2">
    <source>
        <dbReference type="Proteomes" id="UP001312865"/>
    </source>
</evidence>
<dbReference type="RefSeq" id="WP_336587892.1">
    <property type="nucleotide sequence ID" value="NZ_JBBAXC010000013.1"/>
</dbReference>
<protein>
    <submittedName>
        <fullName evidence="1">Uncharacterized protein</fullName>
    </submittedName>
</protein>
<dbReference type="EMBL" id="JBBAXC010000013">
    <property type="protein sequence ID" value="MEI5908441.1"/>
    <property type="molecule type" value="Genomic_DNA"/>
</dbReference>
<organism evidence="1 2">
    <name type="scientific">Bacillus spongiae</name>
    <dbReference type="NCBI Taxonomy" id="2683610"/>
    <lineage>
        <taxon>Bacteria</taxon>
        <taxon>Bacillati</taxon>
        <taxon>Bacillota</taxon>
        <taxon>Bacilli</taxon>
        <taxon>Bacillales</taxon>
        <taxon>Bacillaceae</taxon>
        <taxon>Bacillus</taxon>
    </lineage>
</organism>
<proteinExistence type="predicted"/>
<evidence type="ECO:0000313" key="1">
    <source>
        <dbReference type="EMBL" id="MEI5908441.1"/>
    </source>
</evidence>
<accession>A0ABU8HH11</accession>
<sequence>MVNHQEYIAEREKIDFLIEKEFTIIDVTEDLNGSIVVFSKGEEEISLHVKTAEARKYFSNLLVQKNEN</sequence>
<name>A0ABU8HH11_9BACI</name>